<accession>A0A2H3UBI4</accession>
<name>A0A2H3UBI4_FUSOX</name>
<gene>
    <name evidence="2" type="ORF">FRV6_16754</name>
</gene>
<organism evidence="2 3">
    <name type="scientific">Fusarium oxysporum</name>
    <name type="common">Fusarium vascular wilt</name>
    <dbReference type="NCBI Taxonomy" id="5507"/>
    <lineage>
        <taxon>Eukaryota</taxon>
        <taxon>Fungi</taxon>
        <taxon>Dikarya</taxon>
        <taxon>Ascomycota</taxon>
        <taxon>Pezizomycotina</taxon>
        <taxon>Sordariomycetes</taxon>
        <taxon>Hypocreomycetidae</taxon>
        <taxon>Hypocreales</taxon>
        <taxon>Nectriaceae</taxon>
        <taxon>Fusarium</taxon>
        <taxon>Fusarium oxysporum species complex</taxon>
    </lineage>
</organism>
<protein>
    <submittedName>
        <fullName evidence="2">Uncharacterized protein</fullName>
    </submittedName>
</protein>
<sequence length="22" mass="2692">MCTKQLDRDDLQKRQQWVKSGK</sequence>
<feature type="compositionally biased region" description="Basic and acidic residues" evidence="1">
    <location>
        <begin position="1"/>
        <end position="13"/>
    </location>
</feature>
<dbReference type="EMBL" id="FMJY01000012">
    <property type="protein sequence ID" value="SCO92626.1"/>
    <property type="molecule type" value="Genomic_DNA"/>
</dbReference>
<reference evidence="3" key="1">
    <citation type="submission" date="2016-09" db="EMBL/GenBank/DDBJ databases">
        <authorList>
            <person name="Guldener U."/>
        </authorList>
    </citation>
    <scope>NUCLEOTIDE SEQUENCE [LARGE SCALE GENOMIC DNA]</scope>
    <source>
        <strain evidence="3">V64-1</strain>
    </source>
</reference>
<feature type="region of interest" description="Disordered" evidence="1">
    <location>
        <begin position="1"/>
        <end position="22"/>
    </location>
</feature>
<proteinExistence type="predicted"/>
<dbReference type="AlphaFoldDB" id="A0A2H3UBI4"/>
<evidence type="ECO:0000313" key="2">
    <source>
        <dbReference type="EMBL" id="SCO92626.1"/>
    </source>
</evidence>
<dbReference type="Proteomes" id="UP000219369">
    <property type="component" value="Unassembled WGS sequence"/>
</dbReference>
<evidence type="ECO:0000313" key="3">
    <source>
        <dbReference type="Proteomes" id="UP000219369"/>
    </source>
</evidence>
<evidence type="ECO:0000256" key="1">
    <source>
        <dbReference type="SAM" id="MobiDB-lite"/>
    </source>
</evidence>